<dbReference type="InterPro" id="IPR032675">
    <property type="entry name" value="LRR_dom_sf"/>
</dbReference>
<dbReference type="eggNOG" id="KOG0379">
    <property type="taxonomic scope" value="Eukaryota"/>
</dbReference>
<evidence type="ECO:0000313" key="3">
    <source>
        <dbReference type="Proteomes" id="UP000002669"/>
    </source>
</evidence>
<dbReference type="AlphaFoldDB" id="E4UUU9"/>
<reference evidence="3" key="1">
    <citation type="journal article" date="2012" name="MBio">
        <title>Comparative genome analysis of Trichophyton rubrum and related dermatophytes reveals candidate genes involved in infection.</title>
        <authorList>
            <person name="Martinez D.A."/>
            <person name="Oliver B.G."/>
            <person name="Graeser Y."/>
            <person name="Goldberg J.M."/>
            <person name="Li W."/>
            <person name="Martinez-Rossi N.M."/>
            <person name="Monod M."/>
            <person name="Shelest E."/>
            <person name="Barton R.C."/>
            <person name="Birch E."/>
            <person name="Brakhage A.A."/>
            <person name="Chen Z."/>
            <person name="Gurr S.J."/>
            <person name="Heiman D."/>
            <person name="Heitman J."/>
            <person name="Kosti I."/>
            <person name="Rossi A."/>
            <person name="Saif S."/>
            <person name="Samalova M."/>
            <person name="Saunders C.W."/>
            <person name="Shea T."/>
            <person name="Summerbell R.C."/>
            <person name="Xu J."/>
            <person name="Young S."/>
            <person name="Zeng Q."/>
            <person name="Birren B.W."/>
            <person name="Cuomo C.A."/>
            <person name="White T.C."/>
        </authorList>
    </citation>
    <scope>NUCLEOTIDE SEQUENCE [LARGE SCALE GENOMIC DNA]</scope>
    <source>
        <strain evidence="3">ATCC MYA-4604 / CBS 118893</strain>
    </source>
</reference>
<proteinExistence type="predicted"/>
<name>E4UUU9_ARTGP</name>
<evidence type="ECO:0000259" key="1">
    <source>
        <dbReference type="PROSITE" id="PS50181"/>
    </source>
</evidence>
<dbReference type="Gene3D" id="3.80.10.10">
    <property type="entry name" value="Ribonuclease Inhibitor"/>
    <property type="match status" value="1"/>
</dbReference>
<sequence length="577" mass="66860">MLENYPLEVFRTVISHLDDRADLKSLSEVSRFWNEVTNPFLYRNIFISTERKDHGIIMAHQRAGVLKYTRDIRILCVTSEIGSDVFDFDDCSPCNHGISHDCAIAAGGDNVSDADDMNGWNPYHGFSNAEQADKEQWIDPEGMRHGSWQRQDCIPPEIMGEGGYLPTRQTFIEQLRIRAFNFCDFQYPQLFSRLKRLAVVNTDTADIYIGRYYDVEKLRDCLKLNCCQLDYLEISCLHWMALTLHYDDEYFKHFTEVLVEPWPNRRLRFSNVQHLVLEGYPFVKDKAGLLKDMNPRVLHTLALRSCSFWKDFLSFFSSTETPFHLRTLEVQTPPPDMEQSTEACHNIANFIEKCKPLENLYIAVENAFGLERLWTSLLRHRETLKSFVFYSAFDEQGGSTPYHVPNLSFSPPYYKEVDPERLTLKHLDLELLGVSYKPRYLIPALSPLTAMGNLKVLHIRGFYIQPDYFHSLERTGRLAYKAHHRRRVEAFDNFVQWAFGPEGFRSLKLIAHSGPVEKGGGEVFLCPKVGPDTEPPFPGRNYRHVTKRDHVQHALLRKHAHAFKACPCRGAPEYYGI</sequence>
<dbReference type="PROSITE" id="PS50181">
    <property type="entry name" value="FBOX"/>
    <property type="match status" value="1"/>
</dbReference>
<dbReference type="Pfam" id="PF12937">
    <property type="entry name" value="F-box-like"/>
    <property type="match status" value="1"/>
</dbReference>
<dbReference type="GeneID" id="10029182"/>
<dbReference type="OMA" id="TEACHNI"/>
<gene>
    <name evidence="2" type="ORF">MGYG_04069</name>
</gene>
<dbReference type="SUPFAM" id="SSF81383">
    <property type="entry name" value="F-box domain"/>
    <property type="match status" value="1"/>
</dbReference>
<dbReference type="OrthoDB" id="4173402at2759"/>
<protein>
    <recommendedName>
        <fullName evidence="1">F-box domain-containing protein</fullName>
    </recommendedName>
</protein>
<dbReference type="InParanoid" id="E4UUU9"/>
<dbReference type="VEuPathDB" id="FungiDB:MGYG_04069"/>
<accession>E4UUU9</accession>
<dbReference type="EMBL" id="DS989824">
    <property type="protein sequence ID" value="EFR01066.1"/>
    <property type="molecule type" value="Genomic_DNA"/>
</dbReference>
<dbReference type="RefSeq" id="XP_003173896.1">
    <property type="nucleotide sequence ID" value="XM_003173848.1"/>
</dbReference>
<organism evidence="3">
    <name type="scientific">Arthroderma gypseum (strain ATCC MYA-4604 / CBS 118893)</name>
    <name type="common">Microsporum gypseum</name>
    <dbReference type="NCBI Taxonomy" id="535722"/>
    <lineage>
        <taxon>Eukaryota</taxon>
        <taxon>Fungi</taxon>
        <taxon>Dikarya</taxon>
        <taxon>Ascomycota</taxon>
        <taxon>Pezizomycotina</taxon>
        <taxon>Eurotiomycetes</taxon>
        <taxon>Eurotiomycetidae</taxon>
        <taxon>Onygenales</taxon>
        <taxon>Arthrodermataceae</taxon>
        <taxon>Nannizzia</taxon>
    </lineage>
</organism>
<dbReference type="InterPro" id="IPR001810">
    <property type="entry name" value="F-box_dom"/>
</dbReference>
<keyword evidence="3" id="KW-1185">Reference proteome</keyword>
<feature type="domain" description="F-box" evidence="1">
    <location>
        <begin position="1"/>
        <end position="45"/>
    </location>
</feature>
<dbReference type="CDD" id="cd09917">
    <property type="entry name" value="F-box_SF"/>
    <property type="match status" value="1"/>
</dbReference>
<dbReference type="STRING" id="535722.E4UUU9"/>
<dbReference type="SUPFAM" id="SSF52047">
    <property type="entry name" value="RNI-like"/>
    <property type="match status" value="1"/>
</dbReference>
<dbReference type="InterPro" id="IPR036047">
    <property type="entry name" value="F-box-like_dom_sf"/>
</dbReference>
<evidence type="ECO:0000313" key="2">
    <source>
        <dbReference type="EMBL" id="EFR01066.1"/>
    </source>
</evidence>
<dbReference type="HOGENOM" id="CLU_017138_1_1_1"/>
<dbReference type="Proteomes" id="UP000002669">
    <property type="component" value="Unassembled WGS sequence"/>
</dbReference>